<sequence>MNTIFKHSLLSITLLNIFSTSVLAQSLTELTQPASHLNIDNPIVLQRADPWIIKDPKTGCYQFIGTSPLFDQIEIRSACRINDLKLAESKVIWQKHSSGNMGAHIWAPELHYFNDSWYIYFAAGEVEDPWRIRMYVLANTNTDPAQGEWQELGQILTPTDSFSLDATTFEHQGKRYLIWAQMNEPRTYNSALLMAQMNSPTSITGPIMTLTEPTLDWEMQGYKVNEGAAVLIRHGKVFVTYSGAATDERYAMGLLWADANSDLMDAKNWHKSAEPVFSTKADIGRFGPGHNSFSVAEDGVTDLLIYHSRDYLKLQGSPLSDPNRHARARPIYWDAQGFPLFMNELAD</sequence>
<comment type="caution">
    <text evidence="8">The sequence shown here is derived from an EMBL/GenBank/DDBJ whole genome shotgun (WGS) entry which is preliminary data.</text>
</comment>
<evidence type="ECO:0000256" key="6">
    <source>
        <dbReference type="RuleBase" id="RU361187"/>
    </source>
</evidence>
<name>A0A135ZZG5_9ALTE</name>
<dbReference type="Gene3D" id="2.115.10.20">
    <property type="entry name" value="Glycosyl hydrolase domain, family 43"/>
    <property type="match status" value="1"/>
</dbReference>
<dbReference type="Pfam" id="PF04616">
    <property type="entry name" value="Glyco_hydro_43"/>
    <property type="match status" value="1"/>
</dbReference>
<dbReference type="STRING" id="1799789.AX660_16745"/>
<evidence type="ECO:0000256" key="4">
    <source>
        <dbReference type="ARBA" id="ARBA00023295"/>
    </source>
</evidence>
<evidence type="ECO:0000256" key="3">
    <source>
        <dbReference type="ARBA" id="ARBA00022801"/>
    </source>
</evidence>
<comment type="similarity">
    <text evidence="1 6">Belongs to the glycosyl hydrolase 43 family.</text>
</comment>
<evidence type="ECO:0000313" key="9">
    <source>
        <dbReference type="Proteomes" id="UP000070299"/>
    </source>
</evidence>
<dbReference type="InterPro" id="IPR016828">
    <property type="entry name" value="Alpha-L-arabinofuranosidase"/>
</dbReference>
<dbReference type="EMBL" id="LSNE01000007">
    <property type="protein sequence ID" value="KXI28388.1"/>
    <property type="molecule type" value="Genomic_DNA"/>
</dbReference>
<keyword evidence="3 6" id="KW-0378">Hydrolase</keyword>
<gene>
    <name evidence="8" type="ORF">AX660_16745</name>
</gene>
<proteinExistence type="inferred from homology"/>
<keyword evidence="4 6" id="KW-0326">Glycosidase</keyword>
<evidence type="ECO:0000256" key="1">
    <source>
        <dbReference type="ARBA" id="ARBA00009865"/>
    </source>
</evidence>
<dbReference type="PIRSF" id="PIRSF025414">
    <property type="entry name" value="Alpha-L-arabinofuranosidase"/>
    <property type="match status" value="1"/>
</dbReference>
<dbReference type="PANTHER" id="PTHR43817:SF1">
    <property type="entry name" value="HYDROLASE, FAMILY 43, PUTATIVE (AFU_ORTHOLOGUE AFUA_3G01660)-RELATED"/>
    <property type="match status" value="1"/>
</dbReference>
<dbReference type="Proteomes" id="UP000070299">
    <property type="component" value="Unassembled WGS sequence"/>
</dbReference>
<keyword evidence="2 7" id="KW-0732">Signal</keyword>
<dbReference type="SUPFAM" id="SSF75005">
    <property type="entry name" value="Arabinanase/levansucrase/invertase"/>
    <property type="match status" value="1"/>
</dbReference>
<evidence type="ECO:0000313" key="8">
    <source>
        <dbReference type="EMBL" id="KXI28388.1"/>
    </source>
</evidence>
<dbReference type="InterPro" id="IPR023296">
    <property type="entry name" value="Glyco_hydro_beta-prop_sf"/>
</dbReference>
<evidence type="ECO:0000256" key="5">
    <source>
        <dbReference type="PIRSR" id="PIRSR606710-2"/>
    </source>
</evidence>
<dbReference type="AlphaFoldDB" id="A0A135ZZG5"/>
<dbReference type="GO" id="GO:0005975">
    <property type="term" value="P:carbohydrate metabolic process"/>
    <property type="evidence" value="ECO:0007669"/>
    <property type="project" value="InterPro"/>
</dbReference>
<keyword evidence="9" id="KW-1185">Reference proteome</keyword>
<feature type="signal peptide" evidence="7">
    <location>
        <begin position="1"/>
        <end position="24"/>
    </location>
</feature>
<dbReference type="PANTHER" id="PTHR43817">
    <property type="entry name" value="GLYCOSYL HYDROLASE"/>
    <property type="match status" value="1"/>
</dbReference>
<feature type="chain" id="PRO_5007469442" evidence="7">
    <location>
        <begin position="25"/>
        <end position="347"/>
    </location>
</feature>
<feature type="site" description="Important for catalytic activity, responsible for pKa modulation of the active site Glu and correct orientation of both the proton donor and substrate" evidence="5">
    <location>
        <position position="165"/>
    </location>
</feature>
<dbReference type="GO" id="GO:0004553">
    <property type="term" value="F:hydrolase activity, hydrolyzing O-glycosyl compounds"/>
    <property type="evidence" value="ECO:0007669"/>
    <property type="project" value="InterPro"/>
</dbReference>
<organism evidence="8 9">
    <name type="scientific">Paraglaciecola hydrolytica</name>
    <dbReference type="NCBI Taxonomy" id="1799789"/>
    <lineage>
        <taxon>Bacteria</taxon>
        <taxon>Pseudomonadati</taxon>
        <taxon>Pseudomonadota</taxon>
        <taxon>Gammaproteobacteria</taxon>
        <taxon>Alteromonadales</taxon>
        <taxon>Alteromonadaceae</taxon>
        <taxon>Paraglaciecola</taxon>
    </lineage>
</organism>
<evidence type="ECO:0000256" key="7">
    <source>
        <dbReference type="SAM" id="SignalP"/>
    </source>
</evidence>
<dbReference type="InterPro" id="IPR006710">
    <property type="entry name" value="Glyco_hydro_43"/>
</dbReference>
<accession>A0A135ZZG5</accession>
<protein>
    <submittedName>
        <fullName evidence="8">Alpha-N-arabinofuranosidase</fullName>
    </submittedName>
</protein>
<evidence type="ECO:0000256" key="2">
    <source>
        <dbReference type="ARBA" id="ARBA00022729"/>
    </source>
</evidence>
<reference evidence="9" key="1">
    <citation type="submission" date="2016-02" db="EMBL/GenBank/DDBJ databases">
        <authorList>
            <person name="Schultz-Johansen M."/>
            <person name="Glaring M.A."/>
            <person name="Bech P.K."/>
            <person name="Stougaard P."/>
        </authorList>
    </citation>
    <scope>NUCLEOTIDE SEQUENCE [LARGE SCALE GENOMIC DNA]</scope>
    <source>
        <strain evidence="9">S66</strain>
    </source>
</reference>